<keyword evidence="5 7" id="KW-0687">Ribonucleoprotein</keyword>
<dbReference type="RefSeq" id="WP_068803283.1">
    <property type="nucleotide sequence ID" value="NZ_CP014671.1"/>
</dbReference>
<evidence type="ECO:0000256" key="1">
    <source>
        <dbReference type="ARBA" id="ARBA00007465"/>
    </source>
</evidence>
<dbReference type="NCBIfam" id="TIGR01017">
    <property type="entry name" value="rpsD_bact"/>
    <property type="match status" value="1"/>
</dbReference>
<dbReference type="FunCoup" id="A0A1B1YSS6">
    <property type="interactions" value="697"/>
</dbReference>
<dbReference type="InterPro" id="IPR002942">
    <property type="entry name" value="S4_RNA-bd"/>
</dbReference>
<accession>A0A1B1YSS6</accession>
<organism evidence="11 12">
    <name type="scientific">Immundisolibacter cernigliae</name>
    <dbReference type="NCBI Taxonomy" id="1810504"/>
    <lineage>
        <taxon>Bacteria</taxon>
        <taxon>Pseudomonadati</taxon>
        <taxon>Pseudomonadota</taxon>
        <taxon>Gammaproteobacteria</taxon>
        <taxon>Immundisolibacterales</taxon>
        <taxon>Immundisolibacteraceae</taxon>
        <taxon>Immundisolibacter</taxon>
    </lineage>
</organism>
<dbReference type="SMART" id="SM01390">
    <property type="entry name" value="Ribosomal_S4"/>
    <property type="match status" value="1"/>
</dbReference>
<evidence type="ECO:0000256" key="2">
    <source>
        <dbReference type="ARBA" id="ARBA00022730"/>
    </source>
</evidence>
<dbReference type="Pfam" id="PF01479">
    <property type="entry name" value="S4"/>
    <property type="match status" value="1"/>
</dbReference>
<dbReference type="Gene3D" id="1.10.1050.10">
    <property type="entry name" value="Ribosomal Protein S4 Delta 41, Chain A, domain 1"/>
    <property type="match status" value="1"/>
</dbReference>
<dbReference type="CDD" id="cd00165">
    <property type="entry name" value="S4"/>
    <property type="match status" value="1"/>
</dbReference>
<dbReference type="GO" id="GO:0006412">
    <property type="term" value="P:translation"/>
    <property type="evidence" value="ECO:0007669"/>
    <property type="project" value="UniProtKB-UniRule"/>
</dbReference>
<name>A0A1B1YSS6_9GAMM</name>
<comment type="similarity">
    <text evidence="1 7">Belongs to the universal ribosomal protein uS4 family.</text>
</comment>
<comment type="subunit">
    <text evidence="7">Part of the 30S ribosomal subunit. Contacts protein S5. The interaction surface between S4 and S5 is involved in control of translational fidelity.</text>
</comment>
<keyword evidence="2 7" id="KW-0699">rRNA-binding</keyword>
<gene>
    <name evidence="7" type="primary">rpsD</name>
    <name evidence="11" type="ORF">PG2T_05505</name>
</gene>
<keyword evidence="4 7" id="KW-0689">Ribosomal protein</keyword>
<dbReference type="GO" id="GO:0003735">
    <property type="term" value="F:structural constituent of ribosome"/>
    <property type="evidence" value="ECO:0007669"/>
    <property type="project" value="InterPro"/>
</dbReference>
<dbReference type="SUPFAM" id="SSF55174">
    <property type="entry name" value="Alpha-L RNA-binding motif"/>
    <property type="match status" value="1"/>
</dbReference>
<dbReference type="GO" id="GO:0019843">
    <property type="term" value="F:rRNA binding"/>
    <property type="evidence" value="ECO:0007669"/>
    <property type="project" value="UniProtKB-UniRule"/>
</dbReference>
<dbReference type="InterPro" id="IPR005709">
    <property type="entry name" value="Ribosomal_uS4_bac-type"/>
</dbReference>
<dbReference type="PANTHER" id="PTHR11831:SF4">
    <property type="entry name" value="SMALL RIBOSOMAL SUBUNIT PROTEIN US4M"/>
    <property type="match status" value="1"/>
</dbReference>
<evidence type="ECO:0000259" key="9">
    <source>
        <dbReference type="SMART" id="SM00363"/>
    </source>
</evidence>
<evidence type="ECO:0000256" key="5">
    <source>
        <dbReference type="ARBA" id="ARBA00023274"/>
    </source>
</evidence>
<evidence type="ECO:0000256" key="4">
    <source>
        <dbReference type="ARBA" id="ARBA00022980"/>
    </source>
</evidence>
<keyword evidence="3 7" id="KW-0694">RNA-binding</keyword>
<dbReference type="InterPro" id="IPR036986">
    <property type="entry name" value="S4_RNA-bd_sf"/>
</dbReference>
<proteinExistence type="inferred from homology"/>
<feature type="domain" description="Small ribosomal subunit protein uS4 N-terminal" evidence="10">
    <location>
        <begin position="3"/>
        <end position="91"/>
    </location>
</feature>
<dbReference type="AlphaFoldDB" id="A0A1B1YSS6"/>
<dbReference type="KEGG" id="gbi:PG2T_05505"/>
<dbReference type="SMART" id="SM00363">
    <property type="entry name" value="S4"/>
    <property type="match status" value="1"/>
</dbReference>
<dbReference type="Pfam" id="PF00163">
    <property type="entry name" value="Ribosomal_S4"/>
    <property type="match status" value="1"/>
</dbReference>
<reference evidence="12" key="1">
    <citation type="submission" date="2016-03" db="EMBL/GenBank/DDBJ databases">
        <title>Complete genome sequence of Solimmundus cernigliae, representing a novel lineage of polycyclic aromatic hydrocarbon degraders within the Gammaproteobacteria.</title>
        <authorList>
            <person name="Singleton D.R."/>
            <person name="Dickey A.N."/>
            <person name="Scholl E.H."/>
            <person name="Wright F.A."/>
            <person name="Aitken M.D."/>
        </authorList>
    </citation>
    <scope>NUCLEOTIDE SEQUENCE [LARGE SCALE GENOMIC DNA]</scope>
    <source>
        <strain evidence="12">TR3.2</strain>
    </source>
</reference>
<keyword evidence="12" id="KW-1185">Reference proteome</keyword>
<evidence type="ECO:0000256" key="8">
    <source>
        <dbReference type="SAM" id="MobiDB-lite"/>
    </source>
</evidence>
<comment type="function">
    <text evidence="7">With S5 and S12 plays an important role in translational accuracy.</text>
</comment>
<dbReference type="HAMAP" id="MF_01306_B">
    <property type="entry name" value="Ribosomal_uS4_B"/>
    <property type="match status" value="1"/>
</dbReference>
<dbReference type="STRING" id="1810504.PG2T_05505"/>
<comment type="function">
    <text evidence="7">One of the primary rRNA binding proteins, it binds directly to 16S rRNA where it nucleates assembly of the body of the 30S subunit.</text>
</comment>
<evidence type="ECO:0000256" key="7">
    <source>
        <dbReference type="HAMAP-Rule" id="MF_01306"/>
    </source>
</evidence>
<dbReference type="InParanoid" id="A0A1B1YSS6"/>
<dbReference type="GO" id="GO:0015935">
    <property type="term" value="C:small ribosomal subunit"/>
    <property type="evidence" value="ECO:0007669"/>
    <property type="project" value="InterPro"/>
</dbReference>
<dbReference type="Proteomes" id="UP000092952">
    <property type="component" value="Chromosome"/>
</dbReference>
<dbReference type="OrthoDB" id="9803672at2"/>
<dbReference type="PANTHER" id="PTHR11831">
    <property type="entry name" value="30S 40S RIBOSOMAL PROTEIN"/>
    <property type="match status" value="1"/>
</dbReference>
<dbReference type="GO" id="GO:0042274">
    <property type="term" value="P:ribosomal small subunit biogenesis"/>
    <property type="evidence" value="ECO:0007669"/>
    <property type="project" value="TreeGrafter"/>
</dbReference>
<dbReference type="FunFam" id="3.10.290.10:FF:000001">
    <property type="entry name" value="30S ribosomal protein S4"/>
    <property type="match status" value="1"/>
</dbReference>
<evidence type="ECO:0000313" key="12">
    <source>
        <dbReference type="Proteomes" id="UP000092952"/>
    </source>
</evidence>
<sequence>MARYTGPRLRVVRRFQQQLPGLTRKTDGVRANPPGQHGARRGRPSDYRLRLDEKQKLVYNYGLGERQLRNYFKAAASRKGDTGKNLLALLESRLDNVAFRLGFAPTIPAARQVVKHGHITVNGRRVDIPSYPLRPGDVIGVGEGSRQHPVIVETLQSPSLSLPEYLDMDASKMTGTFRHMPERADIPLEVQENFVVEYYSRVS</sequence>
<dbReference type="Gene3D" id="3.10.290.10">
    <property type="entry name" value="RNA-binding S4 domain"/>
    <property type="match status" value="1"/>
</dbReference>
<dbReference type="EMBL" id="CP014671">
    <property type="protein sequence ID" value="ANX03703.1"/>
    <property type="molecule type" value="Genomic_DNA"/>
</dbReference>
<dbReference type="InterPro" id="IPR022801">
    <property type="entry name" value="Ribosomal_uS4"/>
</dbReference>
<feature type="domain" description="RNA-binding S4" evidence="9">
    <location>
        <begin position="92"/>
        <end position="156"/>
    </location>
</feature>
<evidence type="ECO:0000256" key="3">
    <source>
        <dbReference type="ARBA" id="ARBA00022884"/>
    </source>
</evidence>
<evidence type="ECO:0000259" key="10">
    <source>
        <dbReference type="SMART" id="SM01390"/>
    </source>
</evidence>
<dbReference type="NCBIfam" id="NF003717">
    <property type="entry name" value="PRK05327.1"/>
    <property type="match status" value="1"/>
</dbReference>
<evidence type="ECO:0000256" key="6">
    <source>
        <dbReference type="ARBA" id="ARBA00035254"/>
    </source>
</evidence>
<evidence type="ECO:0000313" key="11">
    <source>
        <dbReference type="EMBL" id="ANX03703.1"/>
    </source>
</evidence>
<protein>
    <recommendedName>
        <fullName evidence="6 7">Small ribosomal subunit protein uS4</fullName>
    </recommendedName>
</protein>
<feature type="region of interest" description="Disordered" evidence="8">
    <location>
        <begin position="22"/>
        <end position="44"/>
    </location>
</feature>
<dbReference type="InterPro" id="IPR001912">
    <property type="entry name" value="Ribosomal_uS4_N"/>
</dbReference>
<dbReference type="PROSITE" id="PS50889">
    <property type="entry name" value="S4"/>
    <property type="match status" value="1"/>
</dbReference>